<dbReference type="Proteomes" id="UP001235840">
    <property type="component" value="Unassembled WGS sequence"/>
</dbReference>
<dbReference type="RefSeq" id="WP_307395252.1">
    <property type="nucleotide sequence ID" value="NZ_BAAADK010000047.1"/>
</dbReference>
<dbReference type="InterPro" id="IPR018656">
    <property type="entry name" value="DUF2087"/>
</dbReference>
<dbReference type="PROSITE" id="PS50987">
    <property type="entry name" value="HTH_ARSR_2"/>
    <property type="match status" value="1"/>
</dbReference>
<gene>
    <name evidence="5" type="ORF">J2S11_002694</name>
</gene>
<feature type="domain" description="HTH arsR-type" evidence="4">
    <location>
        <begin position="1"/>
        <end position="92"/>
    </location>
</feature>
<dbReference type="InterPro" id="IPR036388">
    <property type="entry name" value="WH-like_DNA-bd_sf"/>
</dbReference>
<keyword evidence="2" id="KW-0238">DNA-binding</keyword>
<keyword evidence="1" id="KW-0805">Transcription regulation</keyword>
<comment type="caution">
    <text evidence="5">The sequence shown here is derived from an EMBL/GenBank/DDBJ whole genome shotgun (WGS) entry which is preliminary data.</text>
</comment>
<dbReference type="Pfam" id="PF01022">
    <property type="entry name" value="HTH_5"/>
    <property type="match status" value="1"/>
</dbReference>
<dbReference type="InterPro" id="IPR051081">
    <property type="entry name" value="HTH_MetalResp_TranReg"/>
</dbReference>
<organism evidence="5 6">
    <name type="scientific">Caldalkalibacillus horti</name>
    <dbReference type="NCBI Taxonomy" id="77523"/>
    <lineage>
        <taxon>Bacteria</taxon>
        <taxon>Bacillati</taxon>
        <taxon>Bacillota</taxon>
        <taxon>Bacilli</taxon>
        <taxon>Bacillales</taxon>
        <taxon>Bacillaceae</taxon>
        <taxon>Caldalkalibacillus</taxon>
    </lineage>
</organism>
<sequence length="198" mass="23204">MQLNRLVSFHKALADPIRIKILSLLAASPLHGQALASKLGVTPPTITHHMHKLRDVGLVKERRDKNTIYYHLQLKTLEQNAQAILNTVTKRNSTREDEKEMRTDLEKEKITVLSNFISPEGKLKTIPAQRKKKLIIFEYLVKKLKVGQKYTEKEINEFIKQFHEDCATIRREFIINHFMYREDGIYEVNPEELWAKID</sequence>
<evidence type="ECO:0000256" key="3">
    <source>
        <dbReference type="ARBA" id="ARBA00023163"/>
    </source>
</evidence>
<evidence type="ECO:0000313" key="5">
    <source>
        <dbReference type="EMBL" id="MDQ0166778.1"/>
    </source>
</evidence>
<evidence type="ECO:0000256" key="2">
    <source>
        <dbReference type="ARBA" id="ARBA00023125"/>
    </source>
</evidence>
<dbReference type="SMART" id="SM00418">
    <property type="entry name" value="HTH_ARSR"/>
    <property type="match status" value="1"/>
</dbReference>
<dbReference type="PRINTS" id="PR00778">
    <property type="entry name" value="HTHARSR"/>
</dbReference>
<accession>A0ABT9W0J1</accession>
<keyword evidence="6" id="KW-1185">Reference proteome</keyword>
<reference evidence="5 6" key="1">
    <citation type="submission" date="2023-07" db="EMBL/GenBank/DDBJ databases">
        <title>Genomic Encyclopedia of Type Strains, Phase IV (KMG-IV): sequencing the most valuable type-strain genomes for metagenomic binning, comparative biology and taxonomic classification.</title>
        <authorList>
            <person name="Goeker M."/>
        </authorList>
    </citation>
    <scope>NUCLEOTIDE SEQUENCE [LARGE SCALE GENOMIC DNA]</scope>
    <source>
        <strain evidence="5 6">DSM 12751</strain>
    </source>
</reference>
<evidence type="ECO:0000256" key="1">
    <source>
        <dbReference type="ARBA" id="ARBA00023015"/>
    </source>
</evidence>
<evidence type="ECO:0000259" key="4">
    <source>
        <dbReference type="PROSITE" id="PS50987"/>
    </source>
</evidence>
<dbReference type="InterPro" id="IPR001845">
    <property type="entry name" value="HTH_ArsR_DNA-bd_dom"/>
</dbReference>
<evidence type="ECO:0000313" key="6">
    <source>
        <dbReference type="Proteomes" id="UP001235840"/>
    </source>
</evidence>
<dbReference type="PANTHER" id="PTHR33154:SF33">
    <property type="entry name" value="TRANSCRIPTIONAL REPRESSOR SDPR"/>
    <property type="match status" value="1"/>
</dbReference>
<name>A0ABT9W0J1_9BACI</name>
<dbReference type="EMBL" id="JAUSTY010000010">
    <property type="protein sequence ID" value="MDQ0166778.1"/>
    <property type="molecule type" value="Genomic_DNA"/>
</dbReference>
<dbReference type="NCBIfam" id="NF033788">
    <property type="entry name" value="HTH_metalloreg"/>
    <property type="match status" value="1"/>
</dbReference>
<protein>
    <submittedName>
        <fullName evidence="5">Biotin operon repressor</fullName>
    </submittedName>
</protein>
<dbReference type="PANTHER" id="PTHR33154">
    <property type="entry name" value="TRANSCRIPTIONAL REGULATOR, ARSR FAMILY"/>
    <property type="match status" value="1"/>
</dbReference>
<dbReference type="InterPro" id="IPR036390">
    <property type="entry name" value="WH_DNA-bd_sf"/>
</dbReference>
<dbReference type="SUPFAM" id="SSF46785">
    <property type="entry name" value="Winged helix' DNA-binding domain"/>
    <property type="match status" value="1"/>
</dbReference>
<dbReference type="Pfam" id="PF09860">
    <property type="entry name" value="DUF2087"/>
    <property type="match status" value="1"/>
</dbReference>
<dbReference type="CDD" id="cd00090">
    <property type="entry name" value="HTH_ARSR"/>
    <property type="match status" value="1"/>
</dbReference>
<dbReference type="Gene3D" id="1.10.10.10">
    <property type="entry name" value="Winged helix-like DNA-binding domain superfamily/Winged helix DNA-binding domain"/>
    <property type="match status" value="1"/>
</dbReference>
<proteinExistence type="predicted"/>
<keyword evidence="3" id="KW-0804">Transcription</keyword>
<dbReference type="InterPro" id="IPR011991">
    <property type="entry name" value="ArsR-like_HTH"/>
</dbReference>